<sequence length="165" mass="19045">MNPSAPVCPVPAEQQPLNEYQELKESWFFRWATLGWAGYLKPIVILWLLSWLISAPVAAVSFPFAKYPVQFLLSAGAGAMVIPALTLVRLYLGWIYVCNRLSQETIFYEESGWYDGQCWQKPAEVWQRDRLIVNYEIRALLRRIQLTFIGLSSLLLANAMIWLFL</sequence>
<dbReference type="Pfam" id="PF06799">
    <property type="entry name" value="CGLD27-like"/>
    <property type="match status" value="1"/>
</dbReference>
<evidence type="ECO:0000313" key="3">
    <source>
        <dbReference type="Proteomes" id="UP000707356"/>
    </source>
</evidence>
<dbReference type="Proteomes" id="UP000707356">
    <property type="component" value="Unassembled WGS sequence"/>
</dbReference>
<reference evidence="2" key="2">
    <citation type="journal article" date="2022" name="Microbiol. Resour. Announc.">
        <title>Metagenome Sequencing to Explore Phylogenomics of Terrestrial Cyanobacteria.</title>
        <authorList>
            <person name="Ward R.D."/>
            <person name="Stajich J.E."/>
            <person name="Johansen J.R."/>
            <person name="Huntemann M."/>
            <person name="Clum A."/>
            <person name="Foster B."/>
            <person name="Foster B."/>
            <person name="Roux S."/>
            <person name="Palaniappan K."/>
            <person name="Varghese N."/>
            <person name="Mukherjee S."/>
            <person name="Reddy T.B.K."/>
            <person name="Daum C."/>
            <person name="Copeland A."/>
            <person name="Chen I.A."/>
            <person name="Ivanova N.N."/>
            <person name="Kyrpides N.C."/>
            <person name="Shapiro N."/>
            <person name="Eloe-Fadrosh E.A."/>
            <person name="Pietrasiak N."/>
        </authorList>
    </citation>
    <scope>NUCLEOTIDE SEQUENCE</scope>
    <source>
        <strain evidence="2">GSE-TBD4-15B</strain>
    </source>
</reference>
<keyword evidence="1" id="KW-1133">Transmembrane helix</keyword>
<organism evidence="2 3">
    <name type="scientific">Pegethrix bostrychoides GSE-TBD4-15B</name>
    <dbReference type="NCBI Taxonomy" id="2839662"/>
    <lineage>
        <taxon>Bacteria</taxon>
        <taxon>Bacillati</taxon>
        <taxon>Cyanobacteriota</taxon>
        <taxon>Cyanophyceae</taxon>
        <taxon>Oculatellales</taxon>
        <taxon>Oculatellaceae</taxon>
        <taxon>Pegethrix</taxon>
    </lineage>
</organism>
<keyword evidence="1" id="KW-0472">Membrane</keyword>
<feature type="transmembrane region" description="Helical" evidence="1">
    <location>
        <begin position="146"/>
        <end position="164"/>
    </location>
</feature>
<dbReference type="InterPro" id="IPR009631">
    <property type="entry name" value="CGLD27-like"/>
</dbReference>
<evidence type="ECO:0000256" key="1">
    <source>
        <dbReference type="SAM" id="Phobius"/>
    </source>
</evidence>
<keyword evidence="1" id="KW-0812">Transmembrane</keyword>
<feature type="transmembrane region" description="Helical" evidence="1">
    <location>
        <begin position="71"/>
        <end position="92"/>
    </location>
</feature>
<protein>
    <submittedName>
        <fullName evidence="2">CGLD27 family protein</fullName>
    </submittedName>
</protein>
<reference evidence="2" key="1">
    <citation type="submission" date="2021-05" db="EMBL/GenBank/DDBJ databases">
        <authorList>
            <person name="Pietrasiak N."/>
            <person name="Ward R."/>
            <person name="Stajich J.E."/>
            <person name="Kurbessoian T."/>
        </authorList>
    </citation>
    <scope>NUCLEOTIDE SEQUENCE</scope>
    <source>
        <strain evidence="2">GSE-TBD4-15B</strain>
    </source>
</reference>
<gene>
    <name evidence="2" type="ORF">KME07_11300</name>
</gene>
<proteinExistence type="predicted"/>
<accession>A0A951PBJ8</accession>
<dbReference type="AlphaFoldDB" id="A0A951PBJ8"/>
<dbReference type="PANTHER" id="PTHR34214:SF3">
    <property type="entry name" value="PROTEIN CONSERVED IN THE GREEN LINEAGE AND DIATOMS 27, CHLOROPLASTIC"/>
    <property type="match status" value="1"/>
</dbReference>
<name>A0A951PBJ8_9CYAN</name>
<evidence type="ECO:0000313" key="2">
    <source>
        <dbReference type="EMBL" id="MBW4466010.1"/>
    </source>
</evidence>
<comment type="caution">
    <text evidence="2">The sequence shown here is derived from an EMBL/GenBank/DDBJ whole genome shotgun (WGS) entry which is preliminary data.</text>
</comment>
<feature type="transmembrane region" description="Helical" evidence="1">
    <location>
        <begin position="44"/>
        <end position="65"/>
    </location>
</feature>
<dbReference type="PANTHER" id="PTHR34214">
    <property type="match status" value="1"/>
</dbReference>
<dbReference type="EMBL" id="JAHHHV010000065">
    <property type="protein sequence ID" value="MBW4466010.1"/>
    <property type="molecule type" value="Genomic_DNA"/>
</dbReference>